<sequence length="230" mass="25437">MKKHRLPKMCPTRFVERHTALERFVEQLPAVVEVLRHIETWTDPATSTKAGLLLNGLLKSEVMVGLFVLLKASCILLPPSRALQEKGADLVAAVQLLDGVLEELGRLRQDNAEFLRIFLEAEDAMMAAVGTKIRRPRVSKGKNAHRASASTSTSATGESNDSPEEYFRVNLFAPALDHLLVDLKGRFGEQQRKAMTLTNLVSSRVLNASWGDVQPAWRKYGHLAVVSIGT</sequence>
<comment type="caution">
    <text evidence="2">The sequence shown here is derived from an EMBL/GenBank/DDBJ whole genome shotgun (WGS) entry which is preliminary data.</text>
</comment>
<keyword evidence="3" id="KW-1185">Reference proteome</keyword>
<gene>
    <name evidence="2" type="primary">THAP12_23</name>
    <name evidence="2" type="ORF">FJT64_001476</name>
</gene>
<dbReference type="EMBL" id="VIIS01002197">
    <property type="protein sequence ID" value="KAF0287352.1"/>
    <property type="molecule type" value="Genomic_DNA"/>
</dbReference>
<dbReference type="PANTHER" id="PTHR46289">
    <property type="entry name" value="52 KDA REPRESSOR OF THE INHIBITOR OF THE PROTEIN KINASE-LIKE PROTEIN-RELATED"/>
    <property type="match status" value="1"/>
</dbReference>
<protein>
    <submittedName>
        <fullName evidence="2">Repressor of the inhibitor of the protein kinase</fullName>
    </submittedName>
</protein>
<dbReference type="Proteomes" id="UP000440578">
    <property type="component" value="Unassembled WGS sequence"/>
</dbReference>
<evidence type="ECO:0000256" key="1">
    <source>
        <dbReference type="SAM" id="MobiDB-lite"/>
    </source>
</evidence>
<organism evidence="2 3">
    <name type="scientific">Amphibalanus amphitrite</name>
    <name type="common">Striped barnacle</name>
    <name type="synonym">Balanus amphitrite</name>
    <dbReference type="NCBI Taxonomy" id="1232801"/>
    <lineage>
        <taxon>Eukaryota</taxon>
        <taxon>Metazoa</taxon>
        <taxon>Ecdysozoa</taxon>
        <taxon>Arthropoda</taxon>
        <taxon>Crustacea</taxon>
        <taxon>Multicrustacea</taxon>
        <taxon>Cirripedia</taxon>
        <taxon>Thoracica</taxon>
        <taxon>Thoracicalcarea</taxon>
        <taxon>Balanomorpha</taxon>
        <taxon>Balanoidea</taxon>
        <taxon>Balanidae</taxon>
        <taxon>Amphibalaninae</taxon>
        <taxon>Amphibalanus</taxon>
    </lineage>
</organism>
<evidence type="ECO:0000313" key="3">
    <source>
        <dbReference type="Proteomes" id="UP000440578"/>
    </source>
</evidence>
<dbReference type="AlphaFoldDB" id="A0A6A4VAI4"/>
<name>A0A6A4VAI4_AMPAM</name>
<dbReference type="InterPro" id="IPR052958">
    <property type="entry name" value="IFN-induced_PKR_regulator"/>
</dbReference>
<reference evidence="2 3" key="1">
    <citation type="submission" date="2019-07" db="EMBL/GenBank/DDBJ databases">
        <title>Draft genome assembly of a fouling barnacle, Amphibalanus amphitrite (Darwin, 1854): The first reference genome for Thecostraca.</title>
        <authorList>
            <person name="Kim W."/>
        </authorList>
    </citation>
    <scope>NUCLEOTIDE SEQUENCE [LARGE SCALE GENOMIC DNA]</scope>
    <source>
        <strain evidence="2">SNU_AA5</strain>
        <tissue evidence="2">Soma without cirri and trophi</tissue>
    </source>
</reference>
<dbReference type="PANTHER" id="PTHR46289:SF14">
    <property type="entry name" value="DUF4371 DOMAIN-CONTAINING PROTEIN"/>
    <property type="match status" value="1"/>
</dbReference>
<accession>A0A6A4VAI4</accession>
<evidence type="ECO:0000313" key="2">
    <source>
        <dbReference type="EMBL" id="KAF0287352.1"/>
    </source>
</evidence>
<proteinExistence type="predicted"/>
<feature type="region of interest" description="Disordered" evidence="1">
    <location>
        <begin position="137"/>
        <end position="162"/>
    </location>
</feature>
<feature type="compositionally biased region" description="Low complexity" evidence="1">
    <location>
        <begin position="147"/>
        <end position="156"/>
    </location>
</feature>